<dbReference type="Gene3D" id="3.10.450.40">
    <property type="match status" value="1"/>
</dbReference>
<dbReference type="RefSeq" id="WP_254738349.1">
    <property type="nucleotide sequence ID" value="NZ_JANCLU010000002.1"/>
</dbReference>
<sequence length="105" mass="11400">MFGQTLRLLLAVCVAGALAPPEPARADRDRQHEEARRAVERGEALPLPEILARVGGELGGEVVGLKFRQAEGRWIYEFRVIGTGGKLSEVSVDAASAQILRREGH</sequence>
<name>A0ABT1L7E8_9HYPH</name>
<protein>
    <submittedName>
        <fullName evidence="1">Peptidase</fullName>
    </submittedName>
</protein>
<reference evidence="1 2" key="1">
    <citation type="submission" date="2022-07" db="EMBL/GenBank/DDBJ databases">
        <authorList>
            <person name="Li W.-J."/>
            <person name="Deng Q.-Q."/>
        </authorList>
    </citation>
    <scope>NUCLEOTIDE SEQUENCE [LARGE SCALE GENOMIC DNA]</scope>
    <source>
        <strain evidence="1 2">SYSU M60028</strain>
    </source>
</reference>
<proteinExistence type="predicted"/>
<keyword evidence="2" id="KW-1185">Reference proteome</keyword>
<evidence type="ECO:0000313" key="2">
    <source>
        <dbReference type="Proteomes" id="UP001205890"/>
    </source>
</evidence>
<accession>A0ABT1L7E8</accession>
<dbReference type="Proteomes" id="UP001205890">
    <property type="component" value="Unassembled WGS sequence"/>
</dbReference>
<comment type="caution">
    <text evidence="1">The sequence shown here is derived from an EMBL/GenBank/DDBJ whole genome shotgun (WGS) entry which is preliminary data.</text>
</comment>
<organism evidence="1 2">
    <name type="scientific">Alsobacter ponti</name>
    <dbReference type="NCBI Taxonomy" id="2962936"/>
    <lineage>
        <taxon>Bacteria</taxon>
        <taxon>Pseudomonadati</taxon>
        <taxon>Pseudomonadota</taxon>
        <taxon>Alphaproteobacteria</taxon>
        <taxon>Hyphomicrobiales</taxon>
        <taxon>Alsobacteraceae</taxon>
        <taxon>Alsobacter</taxon>
    </lineage>
</organism>
<evidence type="ECO:0000313" key="1">
    <source>
        <dbReference type="EMBL" id="MCP8937392.1"/>
    </source>
</evidence>
<gene>
    <name evidence="1" type="ORF">NK718_02600</name>
</gene>
<dbReference type="EMBL" id="JANCLU010000002">
    <property type="protein sequence ID" value="MCP8937392.1"/>
    <property type="molecule type" value="Genomic_DNA"/>
</dbReference>